<accession>A0AA36DCQ4</accession>
<feature type="compositionally biased region" description="Basic and acidic residues" evidence="1">
    <location>
        <begin position="25"/>
        <end position="43"/>
    </location>
</feature>
<reference evidence="2" key="1">
    <citation type="submission" date="2023-06" db="EMBL/GenBank/DDBJ databases">
        <authorList>
            <person name="Delattre M."/>
        </authorList>
    </citation>
    <scope>NUCLEOTIDE SEQUENCE</scope>
    <source>
        <strain evidence="2">AF72</strain>
    </source>
</reference>
<dbReference type="Proteomes" id="UP001177023">
    <property type="component" value="Unassembled WGS sequence"/>
</dbReference>
<dbReference type="AlphaFoldDB" id="A0AA36DCQ4"/>
<dbReference type="EMBL" id="CATQJA010002704">
    <property type="protein sequence ID" value="CAJ0585354.1"/>
    <property type="molecule type" value="Genomic_DNA"/>
</dbReference>
<name>A0AA36DCQ4_9BILA</name>
<evidence type="ECO:0000256" key="1">
    <source>
        <dbReference type="SAM" id="MobiDB-lite"/>
    </source>
</evidence>
<gene>
    <name evidence="2" type="ORF">MSPICULIGERA_LOCUS23380</name>
</gene>
<keyword evidence="3" id="KW-1185">Reference proteome</keyword>
<evidence type="ECO:0000313" key="2">
    <source>
        <dbReference type="EMBL" id="CAJ0585354.1"/>
    </source>
</evidence>
<feature type="compositionally biased region" description="Polar residues" evidence="1">
    <location>
        <begin position="89"/>
        <end position="98"/>
    </location>
</feature>
<sequence length="127" mass="13734">MKGSPSSGTAKLGMMKPVGQIISRRPPETDRNRHGFQSDRDRGVFNVLSCQDSYHSPPGRHRVRSSSRAAGNPCLPSPAIANGRPPSNPCFNSDSSPLPASRFPRYKATAHLLPGGKKNAATRQKKE</sequence>
<organism evidence="2 3">
    <name type="scientific">Mesorhabditis spiculigera</name>
    <dbReference type="NCBI Taxonomy" id="96644"/>
    <lineage>
        <taxon>Eukaryota</taxon>
        <taxon>Metazoa</taxon>
        <taxon>Ecdysozoa</taxon>
        <taxon>Nematoda</taxon>
        <taxon>Chromadorea</taxon>
        <taxon>Rhabditida</taxon>
        <taxon>Rhabditina</taxon>
        <taxon>Rhabditomorpha</taxon>
        <taxon>Rhabditoidea</taxon>
        <taxon>Rhabditidae</taxon>
        <taxon>Mesorhabditinae</taxon>
        <taxon>Mesorhabditis</taxon>
    </lineage>
</organism>
<protein>
    <submittedName>
        <fullName evidence="2">Uncharacterized protein</fullName>
    </submittedName>
</protein>
<feature type="non-terminal residue" evidence="2">
    <location>
        <position position="127"/>
    </location>
</feature>
<proteinExistence type="predicted"/>
<evidence type="ECO:0000313" key="3">
    <source>
        <dbReference type="Proteomes" id="UP001177023"/>
    </source>
</evidence>
<comment type="caution">
    <text evidence="2">The sequence shown here is derived from an EMBL/GenBank/DDBJ whole genome shotgun (WGS) entry which is preliminary data.</text>
</comment>
<feature type="region of interest" description="Disordered" evidence="1">
    <location>
        <begin position="1"/>
        <end position="102"/>
    </location>
</feature>